<dbReference type="CDD" id="cd04242">
    <property type="entry name" value="AAK_G5K_ProB"/>
    <property type="match status" value="1"/>
</dbReference>
<keyword evidence="2 8" id="KW-0028">Amino-acid biosynthesis</keyword>
<dbReference type="Gene3D" id="3.40.1160.10">
    <property type="entry name" value="Acetylglutamate kinase-like"/>
    <property type="match status" value="1"/>
</dbReference>
<keyword evidence="5 8" id="KW-0547">Nucleotide-binding</keyword>
<dbReference type="Gene3D" id="2.30.130.10">
    <property type="entry name" value="PUA domain"/>
    <property type="match status" value="1"/>
</dbReference>
<dbReference type="EC" id="2.7.2.11" evidence="8"/>
<feature type="binding site" evidence="8">
    <location>
        <position position="154"/>
    </location>
    <ligand>
        <name>substrate</name>
    </ligand>
</feature>
<evidence type="ECO:0000256" key="4">
    <source>
        <dbReference type="ARBA" id="ARBA00022679"/>
    </source>
</evidence>
<dbReference type="InterPro" id="IPR036393">
    <property type="entry name" value="AceGlu_kinase-like_sf"/>
</dbReference>
<name>A0AAU7X968_9HYPH</name>
<dbReference type="InterPro" id="IPR019797">
    <property type="entry name" value="Glutamate_5-kinase_CS"/>
</dbReference>
<evidence type="ECO:0000256" key="7">
    <source>
        <dbReference type="ARBA" id="ARBA00022840"/>
    </source>
</evidence>
<dbReference type="InterPro" id="IPR001048">
    <property type="entry name" value="Asp/Glu/Uridylate_kinase"/>
</dbReference>
<dbReference type="AlphaFoldDB" id="A0AAU7X968"/>
<evidence type="ECO:0000256" key="8">
    <source>
        <dbReference type="HAMAP-Rule" id="MF_00456"/>
    </source>
</evidence>
<protein>
    <recommendedName>
        <fullName evidence="8">Glutamate 5-kinase</fullName>
        <ecNumber evidence="8">2.7.2.11</ecNumber>
    </recommendedName>
    <alternativeName>
        <fullName evidence="8">Gamma-glutamyl kinase</fullName>
        <shortName evidence="8">GK</shortName>
    </alternativeName>
</protein>
<dbReference type="GO" id="GO:0003723">
    <property type="term" value="F:RNA binding"/>
    <property type="evidence" value="ECO:0007669"/>
    <property type="project" value="InterPro"/>
</dbReference>
<dbReference type="InterPro" id="IPR002478">
    <property type="entry name" value="PUA"/>
</dbReference>
<dbReference type="PROSITE" id="PS00902">
    <property type="entry name" value="GLUTAMATE_5_KINASE"/>
    <property type="match status" value="1"/>
</dbReference>
<evidence type="ECO:0000256" key="2">
    <source>
        <dbReference type="ARBA" id="ARBA00022605"/>
    </source>
</evidence>
<keyword evidence="3 8" id="KW-0641">Proline biosynthesis</keyword>
<feature type="binding site" evidence="8">
    <location>
        <position position="14"/>
    </location>
    <ligand>
        <name>ATP</name>
        <dbReference type="ChEBI" id="CHEBI:30616"/>
    </ligand>
</feature>
<feature type="binding site" evidence="8">
    <location>
        <position position="142"/>
    </location>
    <ligand>
        <name>substrate</name>
    </ligand>
</feature>
<dbReference type="KEGG" id="mflg:ABS361_20375"/>
<feature type="binding site" evidence="8">
    <location>
        <begin position="174"/>
        <end position="175"/>
    </location>
    <ligand>
        <name>ATP</name>
        <dbReference type="ChEBI" id="CHEBI:30616"/>
    </ligand>
</feature>
<dbReference type="PIRSF" id="PIRSF000729">
    <property type="entry name" value="GK"/>
    <property type="match status" value="1"/>
</dbReference>
<dbReference type="GO" id="GO:0004349">
    <property type="term" value="F:glutamate 5-kinase activity"/>
    <property type="evidence" value="ECO:0007669"/>
    <property type="project" value="UniProtKB-UniRule"/>
</dbReference>
<dbReference type="GO" id="GO:0055129">
    <property type="term" value="P:L-proline biosynthetic process"/>
    <property type="evidence" value="ECO:0007669"/>
    <property type="project" value="UniProtKB-UniRule"/>
</dbReference>
<dbReference type="SUPFAM" id="SSF53633">
    <property type="entry name" value="Carbamate kinase-like"/>
    <property type="match status" value="1"/>
</dbReference>
<dbReference type="Pfam" id="PF01472">
    <property type="entry name" value="PUA"/>
    <property type="match status" value="1"/>
</dbReference>
<keyword evidence="1 8" id="KW-0963">Cytoplasm</keyword>
<reference evidence="10" key="1">
    <citation type="submission" date="2024-06" db="EMBL/GenBank/DDBJ databases">
        <title>Methylostella associata gen. nov., sp. nov., a novel Ancalomicrobiaceae-affiliated facultatively methylotrophic bacteria that feed on methanotrophs of the genus Methylococcus.</title>
        <authorList>
            <person name="Saltykova V."/>
            <person name="Danilova O.V."/>
            <person name="Oshkin I.Y."/>
            <person name="Belova S.E."/>
            <person name="Pimenov N.V."/>
            <person name="Dedysh S.N."/>
        </authorList>
    </citation>
    <scope>NUCLEOTIDE SEQUENCE</scope>
    <source>
        <strain evidence="10">S20</strain>
    </source>
</reference>
<comment type="function">
    <text evidence="8">Catalyzes the transfer of a phosphate group to glutamate to form L-glutamate 5-phosphate.</text>
</comment>
<evidence type="ECO:0000256" key="3">
    <source>
        <dbReference type="ARBA" id="ARBA00022650"/>
    </source>
</evidence>
<dbReference type="HAMAP" id="MF_00456">
    <property type="entry name" value="ProB"/>
    <property type="match status" value="1"/>
</dbReference>
<dbReference type="FunFam" id="2.30.130.10:FF:000007">
    <property type="entry name" value="Glutamate 5-kinase"/>
    <property type="match status" value="1"/>
</dbReference>
<dbReference type="GO" id="GO:0005524">
    <property type="term" value="F:ATP binding"/>
    <property type="evidence" value="ECO:0007669"/>
    <property type="project" value="UniProtKB-KW"/>
</dbReference>
<accession>A0AAU7X968</accession>
<dbReference type="InterPro" id="IPR011529">
    <property type="entry name" value="Glu_5kinase"/>
</dbReference>
<proteinExistence type="inferred from homology"/>
<dbReference type="GO" id="GO:0005829">
    <property type="term" value="C:cytosol"/>
    <property type="evidence" value="ECO:0007669"/>
    <property type="project" value="TreeGrafter"/>
</dbReference>
<comment type="pathway">
    <text evidence="8">Amino-acid biosynthesis; L-proline biosynthesis; L-glutamate 5-semialdehyde from L-glutamate: step 1/2.</text>
</comment>
<evidence type="ECO:0000256" key="6">
    <source>
        <dbReference type="ARBA" id="ARBA00022777"/>
    </source>
</evidence>
<dbReference type="InterPro" id="IPR036974">
    <property type="entry name" value="PUA_sf"/>
</dbReference>
<dbReference type="InterPro" id="IPR015947">
    <property type="entry name" value="PUA-like_sf"/>
</dbReference>
<keyword evidence="4 8" id="KW-0808">Transferase</keyword>
<dbReference type="RefSeq" id="WP_407049438.1">
    <property type="nucleotide sequence ID" value="NZ_CP158568.1"/>
</dbReference>
<comment type="similarity">
    <text evidence="8">Belongs to the glutamate 5-kinase family.</text>
</comment>
<dbReference type="EMBL" id="CP158568">
    <property type="protein sequence ID" value="XBY44346.1"/>
    <property type="molecule type" value="Genomic_DNA"/>
</dbReference>
<dbReference type="PROSITE" id="PS50890">
    <property type="entry name" value="PUA"/>
    <property type="match status" value="1"/>
</dbReference>
<organism evidence="10">
    <name type="scientific">Methyloraptor flagellatus</name>
    <dbReference type="NCBI Taxonomy" id="3162530"/>
    <lineage>
        <taxon>Bacteria</taxon>
        <taxon>Pseudomonadati</taxon>
        <taxon>Pseudomonadota</taxon>
        <taxon>Alphaproteobacteria</taxon>
        <taxon>Hyphomicrobiales</taxon>
        <taxon>Ancalomicrobiaceae</taxon>
        <taxon>Methyloraptor</taxon>
    </lineage>
</organism>
<evidence type="ECO:0000256" key="5">
    <source>
        <dbReference type="ARBA" id="ARBA00022741"/>
    </source>
</evidence>
<dbReference type="NCBIfam" id="TIGR01027">
    <property type="entry name" value="proB"/>
    <property type="match status" value="1"/>
</dbReference>
<dbReference type="InterPro" id="IPR041739">
    <property type="entry name" value="G5K_ProB"/>
</dbReference>
<dbReference type="InterPro" id="IPR001057">
    <property type="entry name" value="Glu/AcGlu_kinase"/>
</dbReference>
<feature type="domain" description="PUA" evidence="9">
    <location>
        <begin position="281"/>
        <end position="363"/>
    </location>
</feature>
<evidence type="ECO:0000313" key="10">
    <source>
        <dbReference type="EMBL" id="XBY44346.1"/>
    </source>
</evidence>
<keyword evidence="7 8" id="KW-0067">ATP-binding</keyword>
<feature type="binding site" evidence="8">
    <location>
        <position position="55"/>
    </location>
    <ligand>
        <name>substrate</name>
    </ligand>
</feature>
<dbReference type="CDD" id="cd21157">
    <property type="entry name" value="PUA_G5K"/>
    <property type="match status" value="1"/>
</dbReference>
<dbReference type="FunFam" id="3.40.1160.10:FF:000018">
    <property type="entry name" value="Glutamate 5-kinase"/>
    <property type="match status" value="1"/>
</dbReference>
<dbReference type="PANTHER" id="PTHR43654:SF1">
    <property type="entry name" value="ISOPENTENYL PHOSPHATE KINASE"/>
    <property type="match status" value="1"/>
</dbReference>
<evidence type="ECO:0000256" key="1">
    <source>
        <dbReference type="ARBA" id="ARBA00022490"/>
    </source>
</evidence>
<sequence>MIRRLEDYRRIVVKIGSALLVDRATGELKAPWLASLAADVAALMKDGREVLLVSSGAIALGRGKLGLRKGPLELEESQAAAAVGQIALARAYSEVLGAHGYIAAQVLLTLDDTENRRRYLNARATLGTLLERRAIPVINENDTVATSEIRYGDNDRLGARVATMVGADCLVLLSDIDGLYTAPPNDDPNATLIPVVEKITPEIEAIAGGAGSELSRGGMKTKIEAGKIATGAGTSMVISLGKRMNPLAAISKGEPSTWFLAEENPVTARKKWIAGSLDDRGAVVVDAGAVRALRQGKSLLPAGCVRVEGRFARGDTVMIQGPEGELLGRGLVAFDADDAGAILGRKTHEIEAILGYTGRMEMIHRDDMVLRGE</sequence>
<comment type="subcellular location">
    <subcellularLocation>
        <location evidence="8">Cytoplasm</location>
    </subcellularLocation>
</comment>
<evidence type="ECO:0000259" key="9">
    <source>
        <dbReference type="SMART" id="SM00359"/>
    </source>
</evidence>
<dbReference type="PANTHER" id="PTHR43654">
    <property type="entry name" value="GLUTAMATE 5-KINASE"/>
    <property type="match status" value="1"/>
</dbReference>
<gene>
    <name evidence="8 10" type="primary">proB</name>
    <name evidence="10" type="ORF">ABS361_20375</name>
</gene>
<comment type="catalytic activity">
    <reaction evidence="8">
        <text>L-glutamate + ATP = L-glutamyl 5-phosphate + ADP</text>
        <dbReference type="Rhea" id="RHEA:14877"/>
        <dbReference type="ChEBI" id="CHEBI:29985"/>
        <dbReference type="ChEBI" id="CHEBI:30616"/>
        <dbReference type="ChEBI" id="CHEBI:58274"/>
        <dbReference type="ChEBI" id="CHEBI:456216"/>
        <dbReference type="EC" id="2.7.2.11"/>
    </reaction>
</comment>
<comment type="caution">
    <text evidence="8">Lacks conserved residue(s) required for the propagation of feature annotation.</text>
</comment>
<dbReference type="SUPFAM" id="SSF88697">
    <property type="entry name" value="PUA domain-like"/>
    <property type="match status" value="1"/>
</dbReference>
<dbReference type="SMART" id="SM00359">
    <property type="entry name" value="PUA"/>
    <property type="match status" value="1"/>
</dbReference>
<keyword evidence="6 8" id="KW-0418">Kinase</keyword>
<dbReference type="PRINTS" id="PR00474">
    <property type="entry name" value="GLU5KINASE"/>
</dbReference>
<dbReference type="Pfam" id="PF00696">
    <property type="entry name" value="AA_kinase"/>
    <property type="match status" value="1"/>
</dbReference>
<dbReference type="InterPro" id="IPR005715">
    <property type="entry name" value="Glu_5kinase/COase_Synthase"/>
</dbReference>